<evidence type="ECO:0000313" key="1">
    <source>
        <dbReference type="EMBL" id="SVD30328.1"/>
    </source>
</evidence>
<organism evidence="1">
    <name type="scientific">marine metagenome</name>
    <dbReference type="NCBI Taxonomy" id="408172"/>
    <lineage>
        <taxon>unclassified sequences</taxon>
        <taxon>metagenomes</taxon>
        <taxon>ecological metagenomes</taxon>
    </lineage>
</organism>
<name>A0A382U9G7_9ZZZZ</name>
<gene>
    <name evidence="1" type="ORF">METZ01_LOCUS383182</name>
</gene>
<accession>A0A382U9G7</accession>
<reference evidence="1" key="1">
    <citation type="submission" date="2018-05" db="EMBL/GenBank/DDBJ databases">
        <authorList>
            <person name="Lanie J.A."/>
            <person name="Ng W.-L."/>
            <person name="Kazmierczak K.M."/>
            <person name="Andrzejewski T.M."/>
            <person name="Davidsen T.M."/>
            <person name="Wayne K.J."/>
            <person name="Tettelin H."/>
            <person name="Glass J.I."/>
            <person name="Rusch D."/>
            <person name="Podicherti R."/>
            <person name="Tsui H.-C.T."/>
            <person name="Winkler M.E."/>
        </authorList>
    </citation>
    <scope>NUCLEOTIDE SEQUENCE</scope>
</reference>
<sequence>MGLEKARKMPQSGQELLDESIASCKRIADGLGAQNETWEASLVEIVEKFDEISGTFFFKTMPSVPATRSAVREAAVALELRQSEDWDNFGPALESLIATAQNVIEKAGMKGTTLT</sequence>
<proteinExistence type="predicted"/>
<dbReference type="AlphaFoldDB" id="A0A382U9G7"/>
<dbReference type="EMBL" id="UINC01142157">
    <property type="protein sequence ID" value="SVD30328.1"/>
    <property type="molecule type" value="Genomic_DNA"/>
</dbReference>
<protein>
    <submittedName>
        <fullName evidence="1">Uncharacterized protein</fullName>
    </submittedName>
</protein>